<dbReference type="Gene3D" id="3.30.1240.10">
    <property type="match status" value="1"/>
</dbReference>
<organism evidence="1 2">
    <name type="scientific">Candidatus Egerieimonas intestinavium</name>
    <dbReference type="NCBI Taxonomy" id="2840777"/>
    <lineage>
        <taxon>Bacteria</taxon>
        <taxon>Bacillati</taxon>
        <taxon>Bacillota</taxon>
        <taxon>Clostridia</taxon>
        <taxon>Lachnospirales</taxon>
        <taxon>Lachnospiraceae</taxon>
        <taxon>Lachnospiraceae incertae sedis</taxon>
        <taxon>Candidatus Egerieimonas</taxon>
    </lineage>
</organism>
<dbReference type="GO" id="GO:0000287">
    <property type="term" value="F:magnesium ion binding"/>
    <property type="evidence" value="ECO:0007669"/>
    <property type="project" value="TreeGrafter"/>
</dbReference>
<name>A0A9D1EJP2_9FIRM</name>
<dbReference type="SFLD" id="SFLDS00003">
    <property type="entry name" value="Haloacid_Dehalogenase"/>
    <property type="match status" value="1"/>
</dbReference>
<dbReference type="InterPro" id="IPR006379">
    <property type="entry name" value="HAD-SF_hydro_IIB"/>
</dbReference>
<dbReference type="NCBIfam" id="TIGR01484">
    <property type="entry name" value="HAD-SF-IIB"/>
    <property type="match status" value="1"/>
</dbReference>
<reference evidence="1" key="2">
    <citation type="journal article" date="2021" name="PeerJ">
        <title>Extensive microbial diversity within the chicken gut microbiome revealed by metagenomics and culture.</title>
        <authorList>
            <person name="Gilroy R."/>
            <person name="Ravi A."/>
            <person name="Getino M."/>
            <person name="Pursley I."/>
            <person name="Horton D.L."/>
            <person name="Alikhan N.F."/>
            <person name="Baker D."/>
            <person name="Gharbi K."/>
            <person name="Hall N."/>
            <person name="Watson M."/>
            <person name="Adriaenssens E.M."/>
            <person name="Foster-Nyarko E."/>
            <person name="Jarju S."/>
            <person name="Secka A."/>
            <person name="Antonio M."/>
            <person name="Oren A."/>
            <person name="Chaudhuri R.R."/>
            <person name="La Ragione R."/>
            <person name="Hildebrand F."/>
            <person name="Pallen M.J."/>
        </authorList>
    </citation>
    <scope>NUCLEOTIDE SEQUENCE</scope>
    <source>
        <strain evidence="1">ChiSxjej1B13-7041</strain>
    </source>
</reference>
<dbReference type="InterPro" id="IPR000150">
    <property type="entry name" value="Cof"/>
</dbReference>
<gene>
    <name evidence="1" type="ORF">IAB98_06555</name>
</gene>
<dbReference type="PANTHER" id="PTHR10000">
    <property type="entry name" value="PHOSPHOSERINE PHOSPHATASE"/>
    <property type="match status" value="1"/>
</dbReference>
<comment type="caution">
    <text evidence="1">The sequence shown here is derived from an EMBL/GenBank/DDBJ whole genome shotgun (WGS) entry which is preliminary data.</text>
</comment>
<accession>A0A9D1EJP2</accession>
<proteinExistence type="predicted"/>
<dbReference type="InterPro" id="IPR036412">
    <property type="entry name" value="HAD-like_sf"/>
</dbReference>
<evidence type="ECO:0000313" key="1">
    <source>
        <dbReference type="EMBL" id="HIR93061.1"/>
    </source>
</evidence>
<dbReference type="CDD" id="cd07516">
    <property type="entry name" value="HAD_Pase"/>
    <property type="match status" value="1"/>
</dbReference>
<dbReference type="GO" id="GO:0016791">
    <property type="term" value="F:phosphatase activity"/>
    <property type="evidence" value="ECO:0007669"/>
    <property type="project" value="TreeGrafter"/>
</dbReference>
<dbReference type="Proteomes" id="UP000886841">
    <property type="component" value="Unassembled WGS sequence"/>
</dbReference>
<dbReference type="AlphaFoldDB" id="A0A9D1EJP2"/>
<dbReference type="Gene3D" id="3.40.50.1000">
    <property type="entry name" value="HAD superfamily/HAD-like"/>
    <property type="match status" value="1"/>
</dbReference>
<evidence type="ECO:0000313" key="2">
    <source>
        <dbReference type="Proteomes" id="UP000886841"/>
    </source>
</evidence>
<dbReference type="EMBL" id="DVHU01000060">
    <property type="protein sequence ID" value="HIR93061.1"/>
    <property type="molecule type" value="Genomic_DNA"/>
</dbReference>
<dbReference type="SUPFAM" id="SSF56784">
    <property type="entry name" value="HAD-like"/>
    <property type="match status" value="1"/>
</dbReference>
<reference evidence="1" key="1">
    <citation type="submission" date="2020-10" db="EMBL/GenBank/DDBJ databases">
        <authorList>
            <person name="Gilroy R."/>
        </authorList>
    </citation>
    <scope>NUCLEOTIDE SEQUENCE</scope>
    <source>
        <strain evidence="1">ChiSxjej1B13-7041</strain>
    </source>
</reference>
<dbReference type="Pfam" id="PF08282">
    <property type="entry name" value="Hydrolase_3"/>
    <property type="match status" value="1"/>
</dbReference>
<dbReference type="NCBIfam" id="TIGR00099">
    <property type="entry name" value="Cof-subfamily"/>
    <property type="match status" value="1"/>
</dbReference>
<dbReference type="GO" id="GO:0005829">
    <property type="term" value="C:cytosol"/>
    <property type="evidence" value="ECO:0007669"/>
    <property type="project" value="TreeGrafter"/>
</dbReference>
<dbReference type="PANTHER" id="PTHR10000:SF8">
    <property type="entry name" value="HAD SUPERFAMILY HYDROLASE-LIKE, TYPE 3"/>
    <property type="match status" value="1"/>
</dbReference>
<dbReference type="InterPro" id="IPR023214">
    <property type="entry name" value="HAD_sf"/>
</dbReference>
<protein>
    <submittedName>
        <fullName evidence="1">HAD family phosphatase</fullName>
    </submittedName>
</protein>
<dbReference type="SFLD" id="SFLDG01140">
    <property type="entry name" value="C2.B:_Phosphomannomutase_and_P"/>
    <property type="match status" value="1"/>
</dbReference>
<sequence length="272" mass="30595">MDKRILFLDLDGTLLDDQKQIPEENKQALHKAVELGHQVVIATGRALSSAQELMKRLEFDRAGFYCIAYNGGILYDCGKRQVLSQHTLPLEIMLHIAGEAQKRGLFCQTYQGPDILALKDCPELQYYVKKTGMSYRITDDFRHELQGDPHKALIVNLQGRQVLEDFRQELLPWARGKVEMIFSCDQYLEFLPIGVEKGNAVRELCRTLEVPIESSIAVGDEENDRSMIRAAGLGCVMANGLSSLKEEAGYVTERDNNHCGVAEVVEKFMLGS</sequence>